<evidence type="ECO:0000313" key="2">
    <source>
        <dbReference type="Proteomes" id="UP000176405"/>
    </source>
</evidence>
<organism evidence="1 2">
    <name type="scientific">Candidatus Daviesbacteria bacterium RIFCSPHIGHO2_12_FULL_43_11</name>
    <dbReference type="NCBI Taxonomy" id="1797780"/>
    <lineage>
        <taxon>Bacteria</taxon>
        <taxon>Candidatus Daviesiibacteriota</taxon>
    </lineage>
</organism>
<dbReference type="Gene3D" id="2.40.30.10">
    <property type="entry name" value="Translation factors"/>
    <property type="match status" value="1"/>
</dbReference>
<dbReference type="SUPFAM" id="SSF50447">
    <property type="entry name" value="Translation proteins"/>
    <property type="match status" value="1"/>
</dbReference>
<reference evidence="1 2" key="1">
    <citation type="journal article" date="2016" name="Nat. Commun.">
        <title>Thousands of microbial genomes shed light on interconnected biogeochemical processes in an aquifer system.</title>
        <authorList>
            <person name="Anantharaman K."/>
            <person name="Brown C.T."/>
            <person name="Hug L.A."/>
            <person name="Sharon I."/>
            <person name="Castelle C.J."/>
            <person name="Probst A.J."/>
            <person name="Thomas B.C."/>
            <person name="Singh A."/>
            <person name="Wilkins M.J."/>
            <person name="Karaoz U."/>
            <person name="Brodie E.L."/>
            <person name="Williams K.H."/>
            <person name="Hubbard S.S."/>
            <person name="Banfield J.F."/>
        </authorList>
    </citation>
    <scope>NUCLEOTIDE SEQUENCE [LARGE SCALE GENOMIC DNA]</scope>
</reference>
<protein>
    <recommendedName>
        <fullName evidence="3">Translation elongation factor-like protein</fullName>
    </recommendedName>
</protein>
<dbReference type="Proteomes" id="UP000176405">
    <property type="component" value="Unassembled WGS sequence"/>
</dbReference>
<dbReference type="EMBL" id="MFDH01000004">
    <property type="protein sequence ID" value="OGE36977.1"/>
    <property type="molecule type" value="Genomic_DNA"/>
</dbReference>
<dbReference type="InterPro" id="IPR009000">
    <property type="entry name" value="Transl_B-barrel_sf"/>
</dbReference>
<proteinExistence type="predicted"/>
<sequence>MAIVDLEKGGLKVGQSVKFQHGEDEFTQAIDSLQVDHKQVEEVKAGDSFGLKVDKPTKVGTLVFAA</sequence>
<accession>A0A1F5K7Q8</accession>
<evidence type="ECO:0008006" key="3">
    <source>
        <dbReference type="Google" id="ProtNLM"/>
    </source>
</evidence>
<dbReference type="AlphaFoldDB" id="A0A1F5K7Q8"/>
<gene>
    <name evidence="1" type="ORF">A3E45_01920</name>
</gene>
<comment type="caution">
    <text evidence="1">The sequence shown here is derived from an EMBL/GenBank/DDBJ whole genome shotgun (WGS) entry which is preliminary data.</text>
</comment>
<name>A0A1F5K7Q8_9BACT</name>
<evidence type="ECO:0000313" key="1">
    <source>
        <dbReference type="EMBL" id="OGE36977.1"/>
    </source>
</evidence>